<evidence type="ECO:0000313" key="1">
    <source>
        <dbReference type="EMBL" id="KAF7574501.1"/>
    </source>
</evidence>
<comment type="caution">
    <text evidence="2">The sequence shown here is derived from an EMBL/GenBank/DDBJ whole genome shotgun (WGS) entry which is preliminary data.</text>
</comment>
<gene>
    <name evidence="2" type="ORF">Ptr86124_001703</name>
    <name evidence="1" type="ORF">PtrM4_061240</name>
</gene>
<reference evidence="2" key="2">
    <citation type="submission" date="2021-05" db="EMBL/GenBank/DDBJ databases">
        <authorList>
            <person name="Moolhuijzen P.M."/>
            <person name="Moffat C.S."/>
        </authorList>
    </citation>
    <scope>NUCLEOTIDE SEQUENCE</scope>
    <source>
        <strain evidence="2">86-124</strain>
    </source>
</reference>
<dbReference type="EMBL" id="NRDI02000002">
    <property type="protein sequence ID" value="KAI1518575.1"/>
    <property type="molecule type" value="Genomic_DNA"/>
</dbReference>
<reference evidence="4" key="4">
    <citation type="journal article" date="2022" name="Microb. Genom.">
        <title>A global pangenome for the wheat fungal pathogen Pyrenophora tritici-repentis and prediction of effector protein structural homology.</title>
        <authorList>
            <person name="Moolhuijzen P.M."/>
            <person name="See P.T."/>
            <person name="Shi G."/>
            <person name="Powell H.R."/>
            <person name="Cockram J."/>
            <person name="Jorgensen L.N."/>
            <person name="Benslimane H."/>
            <person name="Strelkov S.E."/>
            <person name="Turner J."/>
            <person name="Liu Z."/>
            <person name="Moffat C.S."/>
        </authorList>
    </citation>
    <scope>NUCLEOTIDE SEQUENCE [LARGE SCALE GENOMIC DNA]</scope>
</reference>
<keyword evidence="4" id="KW-1185">Reference proteome</keyword>
<proteinExistence type="predicted"/>
<protein>
    <submittedName>
        <fullName evidence="2">Uncharacterized protein</fullName>
    </submittedName>
</protein>
<dbReference type="EMBL" id="NQIK02000002">
    <property type="protein sequence ID" value="KAF7574501.1"/>
    <property type="molecule type" value="Genomic_DNA"/>
</dbReference>
<dbReference type="Proteomes" id="UP000245464">
    <property type="component" value="Chromosome 2"/>
</dbReference>
<dbReference type="AlphaFoldDB" id="A0A2W1ECG3"/>
<evidence type="ECO:0000313" key="4">
    <source>
        <dbReference type="Proteomes" id="UP000249757"/>
    </source>
</evidence>
<evidence type="ECO:0000313" key="3">
    <source>
        <dbReference type="Proteomes" id="UP000245464"/>
    </source>
</evidence>
<sequence>MKLSGGVSRKARQVMDLPDLPDQDISFLRVTSRLFVDYFQETEPEILSILGSHQAEPLTS</sequence>
<reference evidence="2" key="3">
    <citation type="journal article" date="2022" name="bioRxiv">
        <title>A global pangenome for the wheat fungal pathogen Pyrenophora tritici-repentis and prediction of effector protein structural homology.</title>
        <authorList>
            <person name="Moolhuijzen P."/>
            <person name="See P.T."/>
            <person name="Shi G."/>
            <person name="Powell H.R."/>
            <person name="Cockram J."/>
            <person name="Jorgensen L.N."/>
            <person name="Benslimane H."/>
            <person name="Strelkov S.E."/>
            <person name="Turner J."/>
            <person name="Liu Z."/>
            <person name="Moffat C.S."/>
        </authorList>
    </citation>
    <scope>NUCLEOTIDE SEQUENCE</scope>
    <source>
        <strain evidence="2">86-124</strain>
    </source>
</reference>
<dbReference type="Proteomes" id="UP000249757">
    <property type="component" value="Unassembled WGS sequence"/>
</dbReference>
<accession>A0A2W1ECG3</accession>
<reference evidence="1 3" key="1">
    <citation type="journal article" date="2018" name="BMC Genomics">
        <title>Comparative genomics of the wheat fungal pathogen Pyrenophora tritici-repentis reveals chromosomal variations and genome plasticity.</title>
        <authorList>
            <person name="Moolhuijzen P."/>
            <person name="See P.T."/>
            <person name="Hane J.K."/>
            <person name="Shi G."/>
            <person name="Liu Z."/>
            <person name="Oliver R.P."/>
            <person name="Moffat C.S."/>
        </authorList>
    </citation>
    <scope>NUCLEOTIDE SEQUENCE [LARGE SCALE GENOMIC DNA]</scope>
    <source>
        <strain evidence="1">M4</strain>
    </source>
</reference>
<organism evidence="2 4">
    <name type="scientific">Pyrenophora tritici-repentis</name>
    <dbReference type="NCBI Taxonomy" id="45151"/>
    <lineage>
        <taxon>Eukaryota</taxon>
        <taxon>Fungi</taxon>
        <taxon>Dikarya</taxon>
        <taxon>Ascomycota</taxon>
        <taxon>Pezizomycotina</taxon>
        <taxon>Dothideomycetes</taxon>
        <taxon>Pleosporomycetidae</taxon>
        <taxon>Pleosporales</taxon>
        <taxon>Pleosporineae</taxon>
        <taxon>Pleosporaceae</taxon>
        <taxon>Pyrenophora</taxon>
    </lineage>
</organism>
<evidence type="ECO:0000313" key="2">
    <source>
        <dbReference type="EMBL" id="KAI1518575.1"/>
    </source>
</evidence>
<name>A0A2W1ECG3_9PLEO</name>